<dbReference type="Gene3D" id="1.25.40.10">
    <property type="entry name" value="Tetratricopeptide repeat domain"/>
    <property type="match status" value="3"/>
</dbReference>
<comment type="caution">
    <text evidence="3">The sequence shown here is derived from an EMBL/GenBank/DDBJ whole genome shotgun (WGS) entry which is preliminary data.</text>
</comment>
<feature type="repeat" description="TPR" evidence="1">
    <location>
        <begin position="429"/>
        <end position="462"/>
    </location>
</feature>
<dbReference type="Pfam" id="PF09976">
    <property type="entry name" value="TPR_21"/>
    <property type="match status" value="1"/>
</dbReference>
<feature type="repeat" description="TPR" evidence="1">
    <location>
        <begin position="293"/>
        <end position="326"/>
    </location>
</feature>
<dbReference type="PROSITE" id="PS50005">
    <property type="entry name" value="TPR"/>
    <property type="match status" value="5"/>
</dbReference>
<dbReference type="InterPro" id="IPR018704">
    <property type="entry name" value="SecYEG/CpoB_TPR"/>
</dbReference>
<dbReference type="InterPro" id="IPR011990">
    <property type="entry name" value="TPR-like_helical_dom_sf"/>
</dbReference>
<dbReference type="Proteomes" id="UP000191663">
    <property type="component" value="Unassembled WGS sequence"/>
</dbReference>
<dbReference type="Pfam" id="PF13181">
    <property type="entry name" value="TPR_8"/>
    <property type="match status" value="2"/>
</dbReference>
<feature type="repeat" description="TPR" evidence="1">
    <location>
        <begin position="22"/>
        <end position="55"/>
    </location>
</feature>
<feature type="domain" description="Ancillary SecYEG translocon subunit/Cell division coordinator CpoB TPR" evidence="2">
    <location>
        <begin position="405"/>
        <end position="472"/>
    </location>
</feature>
<evidence type="ECO:0000313" key="4">
    <source>
        <dbReference type="Proteomes" id="UP000191663"/>
    </source>
</evidence>
<evidence type="ECO:0000256" key="1">
    <source>
        <dbReference type="PROSITE-ProRule" id="PRU00339"/>
    </source>
</evidence>
<sequence>MDRFDEGIDLLKRGLLLKPDELKFYITIAVGYIGKKDLKKAMDYYQKAKKIAPENIDIYIALSILNEGTGNLSQAIEVLKQIPEGLKTPEVFIRLGTMEGKANHHTEAIEYYRKAYMMDTTNSRALLGIGTGFDILGVKDSAVYYYEQVLLLDTTNIDLEKRLIDLYIDTDQYMNIISLAQRILEKNYLDSDIRRNLGYAYYKLEMTEQALNQFILAAKFDPKDTYSRFYIARIYIDLGKHKLAKQELLQALSTDPDFIELWLYLGLISIDTRDYKTAEWAFTEAIHRGGDLGQLYYLMGVVAELREDYSRAYIYYRKSLKKEPKNISALDALANLCARLNRDEEAFSVFKEIIKIDTTDANALNYVGYTFAEKNDSLEYALELINRALSIDPNNGYYIDSRGWVYYQMGEFDKALTELERAAELAPDPVILEHLGDVYVKLNKLDDARQAYIQALEKDPKNKKLRKKLHSIND</sequence>
<dbReference type="PANTHER" id="PTHR12558:SF13">
    <property type="entry name" value="CELL DIVISION CYCLE PROTEIN 27 HOMOLOG"/>
    <property type="match status" value="1"/>
</dbReference>
<dbReference type="SMART" id="SM00028">
    <property type="entry name" value="TPR"/>
    <property type="match status" value="11"/>
</dbReference>
<protein>
    <recommendedName>
        <fullName evidence="2">Ancillary SecYEG translocon subunit/Cell division coordinator CpoB TPR domain-containing protein</fullName>
    </recommendedName>
</protein>
<feature type="repeat" description="TPR" evidence="1">
    <location>
        <begin position="89"/>
        <end position="122"/>
    </location>
</feature>
<dbReference type="PANTHER" id="PTHR12558">
    <property type="entry name" value="CELL DIVISION CYCLE 16,23,27"/>
    <property type="match status" value="1"/>
</dbReference>
<dbReference type="EMBL" id="MUKB01000026">
    <property type="protein sequence ID" value="OPX18251.1"/>
    <property type="molecule type" value="Genomic_DNA"/>
</dbReference>
<proteinExistence type="predicted"/>
<keyword evidence="1" id="KW-0802">TPR repeat</keyword>
<gene>
    <name evidence="3" type="ORF">BXT86_02015</name>
</gene>
<evidence type="ECO:0000259" key="2">
    <source>
        <dbReference type="Pfam" id="PF09976"/>
    </source>
</evidence>
<dbReference type="Pfam" id="PF14559">
    <property type="entry name" value="TPR_19"/>
    <property type="match status" value="1"/>
</dbReference>
<feature type="repeat" description="TPR" evidence="1">
    <location>
        <begin position="191"/>
        <end position="224"/>
    </location>
</feature>
<dbReference type="SUPFAM" id="SSF81901">
    <property type="entry name" value="HCP-like"/>
    <property type="match status" value="1"/>
</dbReference>
<name>A0A1V4QGW2_UNCW3</name>
<dbReference type="SUPFAM" id="SSF48452">
    <property type="entry name" value="TPR-like"/>
    <property type="match status" value="2"/>
</dbReference>
<dbReference type="AlphaFoldDB" id="A0A1V4QGW2"/>
<evidence type="ECO:0000313" key="3">
    <source>
        <dbReference type="EMBL" id="OPX18251.1"/>
    </source>
</evidence>
<reference evidence="4" key="1">
    <citation type="submission" date="2017-01" db="EMBL/GenBank/DDBJ databases">
        <title>Novel pathways for hydrocarbon cycling and metabolic interdependencies in hydrothermal sediment communities.</title>
        <authorList>
            <person name="Dombrowski N."/>
            <person name="Seitz K."/>
            <person name="Teske A."/>
            <person name="Baker B."/>
        </authorList>
    </citation>
    <scope>NUCLEOTIDE SEQUENCE [LARGE SCALE GENOMIC DNA]</scope>
</reference>
<organism evidence="3 4">
    <name type="scientific">candidate division WOR-3 bacterium 4484_100</name>
    <dbReference type="NCBI Taxonomy" id="1936077"/>
    <lineage>
        <taxon>Bacteria</taxon>
        <taxon>Bacteria division WOR-3</taxon>
    </lineage>
</organism>
<accession>A0A1V4QGW2</accession>
<dbReference type="InterPro" id="IPR019734">
    <property type="entry name" value="TPR_rpt"/>
</dbReference>